<name>A0A699YRU2_HAELA</name>
<organism evidence="4 5">
    <name type="scientific">Haematococcus lacustris</name>
    <name type="common">Green alga</name>
    <name type="synonym">Haematococcus pluvialis</name>
    <dbReference type="NCBI Taxonomy" id="44745"/>
    <lineage>
        <taxon>Eukaryota</taxon>
        <taxon>Viridiplantae</taxon>
        <taxon>Chlorophyta</taxon>
        <taxon>core chlorophytes</taxon>
        <taxon>Chlorophyceae</taxon>
        <taxon>CS clade</taxon>
        <taxon>Chlamydomonadales</taxon>
        <taxon>Haematococcaceae</taxon>
        <taxon>Haematococcus</taxon>
    </lineage>
</organism>
<evidence type="ECO:0000256" key="1">
    <source>
        <dbReference type="ARBA" id="ARBA00004474"/>
    </source>
</evidence>
<sequence>MIASCNHFSLSGRARLQTSVTPVEDAQHKCALRRSLQATAAPQPSTTAAGIKAELLTSLRDTNRGIFGLPAAKKNAILGLVTALEAETPVPSPTSCLELCAGRWRLLYSTITITGVKRTKLGLREFIRLGDFVQEIDTVHAEAINTVDFNVAQLSMVGGALTVRAGYEPVGPARVAITFKDASLRPPQLQKLFEANYDLLLSIFNPEGWLDITYLDQEHRVGRDDKGNVCQPSAKKAVKSQYSCGRSSGERLVELVMMKVIITRQPLAAGHI</sequence>
<gene>
    <name evidence="4" type="ORF">HaLaN_07595</name>
</gene>
<feature type="domain" description="Plastid lipid-associated protein/fibrillin conserved" evidence="3">
    <location>
        <begin position="51"/>
        <end position="229"/>
    </location>
</feature>
<keyword evidence="5" id="KW-1185">Reference proteome</keyword>
<reference evidence="4 5" key="1">
    <citation type="submission" date="2020-02" db="EMBL/GenBank/DDBJ databases">
        <title>Draft genome sequence of Haematococcus lacustris strain NIES-144.</title>
        <authorList>
            <person name="Morimoto D."/>
            <person name="Nakagawa S."/>
            <person name="Yoshida T."/>
            <person name="Sawayama S."/>
        </authorList>
    </citation>
    <scope>NUCLEOTIDE SEQUENCE [LARGE SCALE GENOMIC DNA]</scope>
    <source>
        <strain evidence="4 5">NIES-144</strain>
    </source>
</reference>
<dbReference type="InterPro" id="IPR039633">
    <property type="entry name" value="PAP"/>
</dbReference>
<evidence type="ECO:0000313" key="4">
    <source>
        <dbReference type="EMBL" id="GFH11985.1"/>
    </source>
</evidence>
<accession>A0A699YRU2</accession>
<protein>
    <submittedName>
        <fullName evidence="4">PAP_fibrillin domain-containing protein</fullName>
    </submittedName>
</protein>
<dbReference type="Proteomes" id="UP000485058">
    <property type="component" value="Unassembled WGS sequence"/>
</dbReference>
<dbReference type="GO" id="GO:0009536">
    <property type="term" value="C:plastid"/>
    <property type="evidence" value="ECO:0007669"/>
    <property type="project" value="UniProtKB-SubCell"/>
</dbReference>
<proteinExistence type="predicted"/>
<evidence type="ECO:0000313" key="5">
    <source>
        <dbReference type="Proteomes" id="UP000485058"/>
    </source>
</evidence>
<dbReference type="EMBL" id="BLLF01000456">
    <property type="protein sequence ID" value="GFH11985.1"/>
    <property type="molecule type" value="Genomic_DNA"/>
</dbReference>
<dbReference type="InterPro" id="IPR006843">
    <property type="entry name" value="PAP/fibrillin_dom"/>
</dbReference>
<dbReference type="Pfam" id="PF04755">
    <property type="entry name" value="PAP_fibrillin"/>
    <property type="match status" value="1"/>
</dbReference>
<comment type="caution">
    <text evidence="4">The sequence shown here is derived from an EMBL/GenBank/DDBJ whole genome shotgun (WGS) entry which is preliminary data.</text>
</comment>
<dbReference type="AlphaFoldDB" id="A0A699YRU2"/>
<comment type="subcellular location">
    <subcellularLocation>
        <location evidence="1">Plastid</location>
    </subcellularLocation>
</comment>
<dbReference type="PANTHER" id="PTHR31906">
    <property type="entry name" value="PLASTID-LIPID-ASSOCIATED PROTEIN 4, CHLOROPLASTIC-RELATED"/>
    <property type="match status" value="1"/>
</dbReference>
<keyword evidence="2" id="KW-0934">Plastid</keyword>
<evidence type="ECO:0000259" key="3">
    <source>
        <dbReference type="Pfam" id="PF04755"/>
    </source>
</evidence>
<evidence type="ECO:0000256" key="2">
    <source>
        <dbReference type="ARBA" id="ARBA00022640"/>
    </source>
</evidence>